<evidence type="ECO:0000256" key="1">
    <source>
        <dbReference type="ARBA" id="ARBA00001974"/>
    </source>
</evidence>
<proteinExistence type="inferred from homology"/>
<dbReference type="InterPro" id="IPR036318">
    <property type="entry name" value="FAD-bd_PCMH-like_sf"/>
</dbReference>
<evidence type="ECO:0000313" key="10">
    <source>
        <dbReference type="RefSeq" id="XP_015867732.2"/>
    </source>
</evidence>
<feature type="signal peptide" evidence="7">
    <location>
        <begin position="1"/>
        <end position="26"/>
    </location>
</feature>
<dbReference type="InterPro" id="IPR006094">
    <property type="entry name" value="Oxid_FAD_bind_N"/>
</dbReference>
<dbReference type="PANTHER" id="PTHR32448">
    <property type="entry name" value="OS08G0158400 PROTEIN"/>
    <property type="match status" value="1"/>
</dbReference>
<dbReference type="AlphaFoldDB" id="A0A6P3YZ32"/>
<dbReference type="Gene3D" id="3.30.465.10">
    <property type="match status" value="1"/>
</dbReference>
<dbReference type="Gene3D" id="3.30.43.10">
    <property type="entry name" value="Uridine Diphospho-n-acetylenolpyruvylglucosamine Reductase, domain 2"/>
    <property type="match status" value="1"/>
</dbReference>
<comment type="cofactor">
    <cofactor evidence="1">
        <name>FAD</name>
        <dbReference type="ChEBI" id="CHEBI:57692"/>
    </cofactor>
</comment>
<comment type="similarity">
    <text evidence="2">Belongs to the oxygen-dependent FAD-linked oxidoreductase family.</text>
</comment>
<keyword evidence="6" id="KW-0325">Glycoprotein</keyword>
<dbReference type="InterPro" id="IPR012951">
    <property type="entry name" value="BBE"/>
</dbReference>
<evidence type="ECO:0000256" key="6">
    <source>
        <dbReference type="ARBA" id="ARBA00023180"/>
    </source>
</evidence>
<keyword evidence="4 7" id="KW-0732">Signal</keyword>
<evidence type="ECO:0000256" key="7">
    <source>
        <dbReference type="SAM" id="SignalP"/>
    </source>
</evidence>
<organism evidence="9 10">
    <name type="scientific">Ziziphus jujuba</name>
    <name type="common">Chinese jujube</name>
    <name type="synonym">Ziziphus sativa</name>
    <dbReference type="NCBI Taxonomy" id="326968"/>
    <lineage>
        <taxon>Eukaryota</taxon>
        <taxon>Viridiplantae</taxon>
        <taxon>Streptophyta</taxon>
        <taxon>Embryophyta</taxon>
        <taxon>Tracheophyta</taxon>
        <taxon>Spermatophyta</taxon>
        <taxon>Magnoliopsida</taxon>
        <taxon>eudicotyledons</taxon>
        <taxon>Gunneridae</taxon>
        <taxon>Pentapetalae</taxon>
        <taxon>rosids</taxon>
        <taxon>fabids</taxon>
        <taxon>Rosales</taxon>
        <taxon>Rhamnaceae</taxon>
        <taxon>Paliureae</taxon>
        <taxon>Ziziphus</taxon>
    </lineage>
</organism>
<dbReference type="Proteomes" id="UP001652623">
    <property type="component" value="Chromosome 1"/>
</dbReference>
<name>A0A6P3YZ32_ZIZJJ</name>
<dbReference type="PROSITE" id="PS51387">
    <property type="entry name" value="FAD_PCMH"/>
    <property type="match status" value="1"/>
</dbReference>
<feature type="chain" id="PRO_5047079769" evidence="7">
    <location>
        <begin position="27"/>
        <end position="538"/>
    </location>
</feature>
<keyword evidence="9" id="KW-1185">Reference proteome</keyword>
<dbReference type="KEGG" id="zju:107405220"/>
<evidence type="ECO:0000256" key="3">
    <source>
        <dbReference type="ARBA" id="ARBA00022630"/>
    </source>
</evidence>
<evidence type="ECO:0000256" key="2">
    <source>
        <dbReference type="ARBA" id="ARBA00005466"/>
    </source>
</evidence>
<accession>A0A6P3YZ32</accession>
<dbReference type="InterPro" id="IPR016169">
    <property type="entry name" value="FAD-bd_PCMH_sub2"/>
</dbReference>
<dbReference type="Pfam" id="PF08031">
    <property type="entry name" value="BBE"/>
    <property type="match status" value="1"/>
</dbReference>
<dbReference type="GeneID" id="107405220"/>
<sequence>MMEAFRFFSFAFLLLPLLLLLNVSFALPTSDSVYDTFLQCLQKHTNQSEQEVSNILYAQTNATYSTVLFNYIRNARFNTSTTKKPLLVVTPSLESHVGAAVICSKTNGLQVRIRSGGHDYEAVSYVSDVPFIVLDMFNLKNIAVDIDDESVWVQAGATLGELYYSISNKSKVHGFSAAICPTVGIGGHITGGGYGTMLRKFGLASDNILDAKIVDVNGKILDRKSMGEDLFWAIRGGGGSSFGVVLAYKLKLARVPETVTVFRTETTLDQNPTTTDIVYKWQEVAPNTDDGLFMRMLLSPVSSEVKEGEKTIKASVMALYLGTADQLVSLLDKEFPELGLKKKDCTELNWIGSMLWWNKFDNGTSPDVLLDRNLNSAPFLKRKSDYVQKPIPKEELDGIFKKMIESSRVGFNFNPYGGIMSRISASETPFPHRAGNLYKIQHSVNWDEEADEANCTAQIRSLYSYMTPFVSKNPRSAFLNYRDLDIGINTHGNDSYQQGMVYGLKYFNDNFQRLVKVKTAVDPDNFFRNQQSIPTLPN</sequence>
<dbReference type="GO" id="GO:0071949">
    <property type="term" value="F:FAD binding"/>
    <property type="evidence" value="ECO:0007669"/>
    <property type="project" value="InterPro"/>
</dbReference>
<dbReference type="FunCoup" id="A0A6P3YZ32">
    <property type="interactions" value="72"/>
</dbReference>
<keyword evidence="5" id="KW-0274">FAD</keyword>
<dbReference type="GO" id="GO:0016491">
    <property type="term" value="F:oxidoreductase activity"/>
    <property type="evidence" value="ECO:0007669"/>
    <property type="project" value="InterPro"/>
</dbReference>
<gene>
    <name evidence="10" type="primary">LOC107405220</name>
</gene>
<evidence type="ECO:0000256" key="4">
    <source>
        <dbReference type="ARBA" id="ARBA00022729"/>
    </source>
</evidence>
<protein>
    <submittedName>
        <fullName evidence="10">Berberine bridge enzyme-like 21</fullName>
    </submittedName>
</protein>
<keyword evidence="3" id="KW-0285">Flavoprotein</keyword>
<dbReference type="InParanoid" id="A0A6P3YZ32"/>
<evidence type="ECO:0000256" key="5">
    <source>
        <dbReference type="ARBA" id="ARBA00022827"/>
    </source>
</evidence>
<reference evidence="9" key="1">
    <citation type="submission" date="2025-05" db="UniProtKB">
        <authorList>
            <consortium name="RefSeq"/>
        </authorList>
    </citation>
    <scope>NUCLEOTIDE SEQUENCE [LARGE SCALE GENOMIC DNA]</scope>
</reference>
<dbReference type="InterPro" id="IPR016166">
    <property type="entry name" value="FAD-bd_PCMH"/>
</dbReference>
<dbReference type="Gene3D" id="3.40.462.20">
    <property type="match status" value="1"/>
</dbReference>
<feature type="domain" description="FAD-binding PCMH-type" evidence="8">
    <location>
        <begin position="81"/>
        <end position="255"/>
    </location>
</feature>
<evidence type="ECO:0000313" key="9">
    <source>
        <dbReference type="Proteomes" id="UP001652623"/>
    </source>
</evidence>
<reference evidence="10" key="2">
    <citation type="submission" date="2025-08" db="UniProtKB">
        <authorList>
            <consortium name="RefSeq"/>
        </authorList>
    </citation>
    <scope>IDENTIFICATION</scope>
    <source>
        <tissue evidence="10">Seedling</tissue>
    </source>
</reference>
<evidence type="ECO:0000259" key="8">
    <source>
        <dbReference type="PROSITE" id="PS51387"/>
    </source>
</evidence>
<dbReference type="SUPFAM" id="SSF56176">
    <property type="entry name" value="FAD-binding/transporter-associated domain-like"/>
    <property type="match status" value="1"/>
</dbReference>
<dbReference type="InterPro" id="IPR016167">
    <property type="entry name" value="FAD-bd_PCMH_sub1"/>
</dbReference>
<dbReference type="RefSeq" id="XP_015867732.2">
    <property type="nucleotide sequence ID" value="XM_016012246.4"/>
</dbReference>
<dbReference type="Pfam" id="PF01565">
    <property type="entry name" value="FAD_binding_4"/>
    <property type="match status" value="1"/>
</dbReference>
<dbReference type="GO" id="GO:1901696">
    <property type="term" value="P:cannabinoid biosynthetic process"/>
    <property type="evidence" value="ECO:0007669"/>
    <property type="project" value="UniProtKB-ARBA"/>
</dbReference>